<feature type="region of interest" description="Disordered" evidence="2">
    <location>
        <begin position="151"/>
        <end position="171"/>
    </location>
</feature>
<name>A0A1R4JTU4_9MICO</name>
<evidence type="ECO:0000313" key="4">
    <source>
        <dbReference type="EMBL" id="SJN35457.1"/>
    </source>
</evidence>
<reference evidence="5" key="1">
    <citation type="submission" date="2017-02" db="EMBL/GenBank/DDBJ databases">
        <authorList>
            <person name="Dridi B."/>
        </authorList>
    </citation>
    <scope>NUCLEOTIDE SEQUENCE [LARGE SCALE GENOMIC DNA]</scope>
    <source>
        <strain evidence="5">EB411</strain>
    </source>
</reference>
<dbReference type="EMBL" id="FUKR01000053">
    <property type="protein sequence ID" value="SJN35457.1"/>
    <property type="molecule type" value="Genomic_DNA"/>
</dbReference>
<keyword evidence="4" id="KW-0489">Methyltransferase</keyword>
<dbReference type="GO" id="GO:0032259">
    <property type="term" value="P:methylation"/>
    <property type="evidence" value="ECO:0007669"/>
    <property type="project" value="UniProtKB-KW"/>
</dbReference>
<dbReference type="AlphaFoldDB" id="A0A1R4JTU4"/>
<keyword evidence="5" id="KW-1185">Reference proteome</keyword>
<proteinExistence type="predicted"/>
<dbReference type="Pfam" id="PF01035">
    <property type="entry name" value="DNA_binding_1"/>
    <property type="match status" value="1"/>
</dbReference>
<gene>
    <name evidence="4" type="ORF">FM119_09455</name>
</gene>
<dbReference type="Proteomes" id="UP000196778">
    <property type="component" value="Unassembled WGS sequence"/>
</dbReference>
<dbReference type="EC" id="2.1.1.63" evidence="4"/>
<dbReference type="InterPro" id="IPR014048">
    <property type="entry name" value="MethylDNA_cys_MeTrfase_DNA-bd"/>
</dbReference>
<feature type="domain" description="Methylated-DNA-[protein]-cysteine S-methyltransferase DNA binding" evidence="3">
    <location>
        <begin position="89"/>
        <end position="166"/>
    </location>
</feature>
<dbReference type="GO" id="GO:0003908">
    <property type="term" value="F:methylated-DNA-[protein]-cysteine S-methyltransferase activity"/>
    <property type="evidence" value="ECO:0007669"/>
    <property type="project" value="UniProtKB-EC"/>
</dbReference>
<dbReference type="InterPro" id="IPR036388">
    <property type="entry name" value="WH-like_DNA-bd_sf"/>
</dbReference>
<evidence type="ECO:0000313" key="5">
    <source>
        <dbReference type="Proteomes" id="UP000196778"/>
    </source>
</evidence>
<evidence type="ECO:0000256" key="2">
    <source>
        <dbReference type="SAM" id="MobiDB-lite"/>
    </source>
</evidence>
<keyword evidence="4" id="KW-0808">Transferase</keyword>
<dbReference type="RefSeq" id="WP_087137491.1">
    <property type="nucleotide sequence ID" value="NZ_FUKR01000053.1"/>
</dbReference>
<protein>
    <submittedName>
        <fullName evidence="4">Methylated-DNA--protein-cysteine methyltransferase</fullName>
        <ecNumber evidence="4">2.1.1.63</ecNumber>
    </submittedName>
</protein>
<dbReference type="InterPro" id="IPR036217">
    <property type="entry name" value="MethylDNA_cys_MeTrfase_DNAb"/>
</dbReference>
<evidence type="ECO:0000256" key="1">
    <source>
        <dbReference type="ARBA" id="ARBA00022763"/>
    </source>
</evidence>
<dbReference type="Gene3D" id="1.10.10.10">
    <property type="entry name" value="Winged helix-like DNA-binding domain superfamily/Winged helix DNA-binding domain"/>
    <property type="match status" value="1"/>
</dbReference>
<sequence length="171" mass="18734">MIRTENSHHLLMTTPLGVLLLTADEDGTAIAGLSLRDEHSPWPETLPLADGGHPMVLDAAAEQIARYLRDPGAPLDIPVSVPTGTSAEERRVWESLTRLPARHAIGVSRLATRVGLPRRTVESALDRVPVPLLQPRHRVLGAGGLVLPRSERHRGSLTRRLQEHERIPSLP</sequence>
<accession>A0A1R4JTU4</accession>
<dbReference type="SUPFAM" id="SSF53155">
    <property type="entry name" value="Methylated DNA-protein cysteine methyltransferase domain"/>
    <property type="match status" value="1"/>
</dbReference>
<dbReference type="SUPFAM" id="SSF46767">
    <property type="entry name" value="Methylated DNA-protein cysteine methyltransferase, C-terminal domain"/>
    <property type="match status" value="1"/>
</dbReference>
<dbReference type="GO" id="GO:0006281">
    <property type="term" value="P:DNA repair"/>
    <property type="evidence" value="ECO:0007669"/>
    <property type="project" value="InterPro"/>
</dbReference>
<dbReference type="InterPro" id="IPR036631">
    <property type="entry name" value="MGMT_N_sf"/>
</dbReference>
<organism evidence="4 5">
    <name type="scientific">Mycetocola reblochoni REB411</name>
    <dbReference type="NCBI Taxonomy" id="1255698"/>
    <lineage>
        <taxon>Bacteria</taxon>
        <taxon>Bacillati</taxon>
        <taxon>Actinomycetota</taxon>
        <taxon>Actinomycetes</taxon>
        <taxon>Micrococcales</taxon>
        <taxon>Microbacteriaceae</taxon>
        <taxon>Mycetocola</taxon>
    </lineage>
</organism>
<evidence type="ECO:0000259" key="3">
    <source>
        <dbReference type="Pfam" id="PF01035"/>
    </source>
</evidence>
<keyword evidence="1" id="KW-0227">DNA damage</keyword>